<dbReference type="OrthoDB" id="8595550at2"/>
<organism evidence="2 3">
    <name type="scientific">Aquitalea palustris</name>
    <dbReference type="NCBI Taxonomy" id="2480983"/>
    <lineage>
        <taxon>Bacteria</taxon>
        <taxon>Pseudomonadati</taxon>
        <taxon>Pseudomonadota</taxon>
        <taxon>Betaproteobacteria</taxon>
        <taxon>Neisseriales</taxon>
        <taxon>Chromobacteriaceae</taxon>
        <taxon>Aquitalea</taxon>
    </lineage>
</organism>
<proteinExistence type="predicted"/>
<evidence type="ECO:0000313" key="3">
    <source>
        <dbReference type="Proteomes" id="UP000274139"/>
    </source>
</evidence>
<dbReference type="PROSITE" id="PS51257">
    <property type="entry name" value="PROKAR_LIPOPROTEIN"/>
    <property type="match status" value="1"/>
</dbReference>
<dbReference type="EMBL" id="RFAR01000016">
    <property type="protein sequence ID" value="RMD00291.1"/>
    <property type="molecule type" value="Genomic_DNA"/>
</dbReference>
<evidence type="ECO:0000256" key="1">
    <source>
        <dbReference type="SAM" id="SignalP"/>
    </source>
</evidence>
<keyword evidence="1" id="KW-0732">Signal</keyword>
<comment type="caution">
    <text evidence="2">The sequence shown here is derived from an EMBL/GenBank/DDBJ whole genome shotgun (WGS) entry which is preliminary data.</text>
</comment>
<sequence>MHSTLKVLSRVAGLSLMLSACSLLQQPAAPQTTVRPARPVQAQPLPDSKADSLFKEANRLAGKVKSGELNRVAAADQLNVYRLRLIGANLVDDNSFAMYRYLAVERDAGRLTQEESQARMEMRLREWMRRWPKLQPKPPVPVFTNFLLKLYGLPALG</sequence>
<accession>A0A454JLA4</accession>
<gene>
    <name evidence="2" type="ORF">EAY64_05135</name>
</gene>
<reference evidence="2 3" key="1">
    <citation type="submission" date="2018-10" db="EMBL/GenBank/DDBJ databases">
        <title>Draft genome sequence of Aquitalea MWU14-2217 isolated from a wild cranberry bog in Provincetown, Massachusetts.</title>
        <authorList>
            <person name="Ebadzadsahrai G."/>
            <person name="Soby S."/>
        </authorList>
    </citation>
    <scope>NUCLEOTIDE SEQUENCE [LARGE SCALE GENOMIC DNA]</scope>
    <source>
        <strain evidence="2 3">MWU14-2217</strain>
    </source>
</reference>
<name>A0A454JLA4_9NEIS</name>
<feature type="chain" id="PRO_5018989783" evidence="1">
    <location>
        <begin position="26"/>
        <end position="157"/>
    </location>
</feature>
<protein>
    <submittedName>
        <fullName evidence="2">Uncharacterized protein</fullName>
    </submittedName>
</protein>
<evidence type="ECO:0000313" key="2">
    <source>
        <dbReference type="EMBL" id="RMD00291.1"/>
    </source>
</evidence>
<dbReference type="AlphaFoldDB" id="A0A454JLA4"/>
<dbReference type="Proteomes" id="UP000274139">
    <property type="component" value="Unassembled WGS sequence"/>
</dbReference>
<keyword evidence="3" id="KW-1185">Reference proteome</keyword>
<dbReference type="RefSeq" id="WP_103523716.1">
    <property type="nucleotide sequence ID" value="NZ_JAIZDC010000004.1"/>
</dbReference>
<feature type="signal peptide" evidence="1">
    <location>
        <begin position="1"/>
        <end position="25"/>
    </location>
</feature>